<organism evidence="2 3">
    <name type="scientific">Bombyx mandarina</name>
    <name type="common">Wild silk moth</name>
    <name type="synonym">Wild silkworm</name>
    <dbReference type="NCBI Taxonomy" id="7092"/>
    <lineage>
        <taxon>Eukaryota</taxon>
        <taxon>Metazoa</taxon>
        <taxon>Ecdysozoa</taxon>
        <taxon>Arthropoda</taxon>
        <taxon>Hexapoda</taxon>
        <taxon>Insecta</taxon>
        <taxon>Pterygota</taxon>
        <taxon>Neoptera</taxon>
        <taxon>Endopterygota</taxon>
        <taxon>Lepidoptera</taxon>
        <taxon>Glossata</taxon>
        <taxon>Ditrysia</taxon>
        <taxon>Bombycoidea</taxon>
        <taxon>Bombycidae</taxon>
        <taxon>Bombycinae</taxon>
        <taxon>Bombyx</taxon>
    </lineage>
</organism>
<dbReference type="RefSeq" id="XP_028042689.1">
    <property type="nucleotide sequence ID" value="XM_028186888.1"/>
</dbReference>
<dbReference type="PANTHER" id="PTHR33481">
    <property type="entry name" value="REVERSE TRANSCRIPTASE"/>
    <property type="match status" value="1"/>
</dbReference>
<dbReference type="OrthoDB" id="8058536at2759"/>
<evidence type="ECO:0000259" key="1">
    <source>
        <dbReference type="PROSITE" id="PS50878"/>
    </source>
</evidence>
<proteinExistence type="predicted"/>
<keyword evidence="2" id="KW-1185">Reference proteome</keyword>
<gene>
    <name evidence="3" type="primary">LOC114252408</name>
</gene>
<evidence type="ECO:0000313" key="2">
    <source>
        <dbReference type="Proteomes" id="UP000504629"/>
    </source>
</evidence>
<dbReference type="PROSITE" id="PS50878">
    <property type="entry name" value="RT_POL"/>
    <property type="match status" value="1"/>
</dbReference>
<dbReference type="PANTHER" id="PTHR33481:SF1">
    <property type="entry name" value="ENDONUCLEASE_EXONUCLEASE_PHOSPHATASE DOMAIN-CONTAINING PROTEIN-RELATED"/>
    <property type="match status" value="1"/>
</dbReference>
<dbReference type="Proteomes" id="UP000504629">
    <property type="component" value="Unplaced"/>
</dbReference>
<dbReference type="GeneID" id="114252408"/>
<dbReference type="AlphaFoldDB" id="A0A6J2KRB3"/>
<name>A0A6J2KRB3_BOMMA</name>
<sequence>SALTNNCEIIQYADDICIYRVHENINEGSLDINACLDSVGNWLLDHGFDVAPIKSQVVLFSRKRSPPNISIVYQGYSIPLVTEAKFLGLILDAKLTGSAHVDNTVKKCEKNINVLRALSGTWWGAHPYSQKLLYNALVRSIIDFGSIFLQTSTKSILSRLDSVQFKALRIVLGAMKSSPTRALQVESAEPPLSLRRQYLSDRYTLRLAQIHPNAIISKLSALQNCMTSNFWNSREQPCLIKS</sequence>
<evidence type="ECO:0000313" key="3">
    <source>
        <dbReference type="RefSeq" id="XP_028042689.1"/>
    </source>
</evidence>
<feature type="non-terminal residue" evidence="3">
    <location>
        <position position="1"/>
    </location>
</feature>
<feature type="non-terminal residue" evidence="3">
    <location>
        <position position="242"/>
    </location>
</feature>
<dbReference type="InterPro" id="IPR000477">
    <property type="entry name" value="RT_dom"/>
</dbReference>
<dbReference type="KEGG" id="bman:114252408"/>
<reference evidence="3" key="1">
    <citation type="submission" date="2025-08" db="UniProtKB">
        <authorList>
            <consortium name="RefSeq"/>
        </authorList>
    </citation>
    <scope>IDENTIFICATION</scope>
    <source>
        <tissue evidence="3">Silk gland</tissue>
    </source>
</reference>
<feature type="domain" description="Reverse transcriptase" evidence="1">
    <location>
        <begin position="1"/>
        <end position="78"/>
    </location>
</feature>
<accession>A0A6J2KRB3</accession>
<protein>
    <submittedName>
        <fullName evidence="3">Uncharacterized protein LOC114252408</fullName>
    </submittedName>
</protein>